<protein>
    <submittedName>
        <fullName evidence="2">Uncharacterized protein</fullName>
    </submittedName>
</protein>
<organism evidence="2 3">
    <name type="scientific">Adineta steineri</name>
    <dbReference type="NCBI Taxonomy" id="433720"/>
    <lineage>
        <taxon>Eukaryota</taxon>
        <taxon>Metazoa</taxon>
        <taxon>Spiralia</taxon>
        <taxon>Gnathifera</taxon>
        <taxon>Rotifera</taxon>
        <taxon>Eurotatoria</taxon>
        <taxon>Bdelloidea</taxon>
        <taxon>Adinetida</taxon>
        <taxon>Adinetidae</taxon>
        <taxon>Adineta</taxon>
    </lineage>
</organism>
<evidence type="ECO:0000313" key="2">
    <source>
        <dbReference type="EMBL" id="CAF0984831.1"/>
    </source>
</evidence>
<feature type="chain" id="PRO_5032752115" evidence="1">
    <location>
        <begin position="26"/>
        <end position="138"/>
    </location>
</feature>
<name>A0A814FM85_9BILA</name>
<evidence type="ECO:0000256" key="1">
    <source>
        <dbReference type="SAM" id="SignalP"/>
    </source>
</evidence>
<gene>
    <name evidence="2" type="ORF">JYZ213_LOCUS15130</name>
</gene>
<proteinExistence type="predicted"/>
<reference evidence="2" key="1">
    <citation type="submission" date="2021-02" db="EMBL/GenBank/DDBJ databases">
        <authorList>
            <person name="Nowell W R."/>
        </authorList>
    </citation>
    <scope>NUCLEOTIDE SEQUENCE</scope>
</reference>
<sequence length="138" mass="15086">MRFTNSFIFLSIFFSLNFWCLYVSAQGQYICPGPSIPEGYVITKLTSGNCGAFLIQQYIEPVKDGIEICFGSPLPNGYVITRLNANGCGGVGRYIEKPRNGMVICRDSPIPQGYVVTRVIPNGYGGAGQYIELLIGGR</sequence>
<feature type="signal peptide" evidence="1">
    <location>
        <begin position="1"/>
        <end position="25"/>
    </location>
</feature>
<dbReference type="Proteomes" id="UP000663845">
    <property type="component" value="Unassembled WGS sequence"/>
</dbReference>
<comment type="caution">
    <text evidence="2">The sequence shown here is derived from an EMBL/GenBank/DDBJ whole genome shotgun (WGS) entry which is preliminary data.</text>
</comment>
<accession>A0A814FM85</accession>
<keyword evidence="1" id="KW-0732">Signal</keyword>
<dbReference type="AlphaFoldDB" id="A0A814FM85"/>
<evidence type="ECO:0000313" key="3">
    <source>
        <dbReference type="Proteomes" id="UP000663845"/>
    </source>
</evidence>
<dbReference type="EMBL" id="CAJNOG010000129">
    <property type="protein sequence ID" value="CAF0984831.1"/>
    <property type="molecule type" value="Genomic_DNA"/>
</dbReference>